<organism evidence="1 2">
    <name type="scientific">Pseudomonas izuensis</name>
    <dbReference type="NCBI Taxonomy" id="2684212"/>
    <lineage>
        <taxon>Bacteria</taxon>
        <taxon>Pseudomonadati</taxon>
        <taxon>Pseudomonadota</taxon>
        <taxon>Gammaproteobacteria</taxon>
        <taxon>Pseudomonadales</taxon>
        <taxon>Pseudomonadaceae</taxon>
        <taxon>Pseudomonas</taxon>
    </lineage>
</organism>
<name>A0ABM7RV89_9PSED</name>
<accession>A0ABM7RV89</accession>
<evidence type="ECO:0000313" key="1">
    <source>
        <dbReference type="EMBL" id="BCX68781.1"/>
    </source>
</evidence>
<protein>
    <recommendedName>
        <fullName evidence="3">Type I phosphodiesterase / nucleotide pyrophosphatase</fullName>
    </recommendedName>
</protein>
<reference evidence="1 2" key="1">
    <citation type="submission" date="2016-04" db="EMBL/GenBank/DDBJ databases">
        <title>Complete genome sequence of Pseudomonas sp. LAB-08 isolated from TCE contaminated aquifer soil.</title>
        <authorList>
            <person name="Dohra H."/>
            <person name="Suzuki K."/>
            <person name="Fatma A."/>
            <person name="Inuzuka Y."/>
            <person name="Honjo M."/>
            <person name="Tashiro Y."/>
            <person name="Futamata H."/>
        </authorList>
    </citation>
    <scope>NUCLEOTIDE SEQUENCE [LARGE SCALE GENOMIC DNA]</scope>
    <source>
        <strain evidence="1 2">LAB-08</strain>
    </source>
</reference>
<dbReference type="PANTHER" id="PTHR10151">
    <property type="entry name" value="ECTONUCLEOTIDE PYROPHOSPHATASE/PHOSPHODIESTERASE"/>
    <property type="match status" value="1"/>
</dbReference>
<dbReference type="Proteomes" id="UP000218595">
    <property type="component" value="Chromosome"/>
</dbReference>
<sequence>MNMPKMGLHGFHWRYSALAFNTRNFTLSSGLKLLLTLCAISLLGCSRSEETGQCHAAPLAPVRQVVIIGIDGLRTDAVSPALTPFLSRLAESRGLAWGKVDVSNGRTQQTYSAPGWISVLTASWASAHGVVDNDSPGPVKSQTVFERLQTGKADSRSLLITSWKPLYDLVEGRLRGLPGLHHAAFLRKNDTAVEQEVLTTWRTCQPDLAFIHLDAVDDAGHHGAFDPSDPGYAAAVRETDARIRRLWEKAFASPSPQGATPQRLVVFVSDHGGMGNKHGRYSEAERWAPLLAISPSGYPAVKISELVDIGQAALDFVQ</sequence>
<dbReference type="Pfam" id="PF01663">
    <property type="entry name" value="Phosphodiest"/>
    <property type="match status" value="2"/>
</dbReference>
<dbReference type="RefSeq" id="WP_172901596.1">
    <property type="nucleotide sequence ID" value="NZ_AP017423.2"/>
</dbReference>
<dbReference type="InterPro" id="IPR017850">
    <property type="entry name" value="Alkaline_phosphatase_core_sf"/>
</dbReference>
<evidence type="ECO:0000313" key="2">
    <source>
        <dbReference type="Proteomes" id="UP000218595"/>
    </source>
</evidence>
<evidence type="ECO:0008006" key="3">
    <source>
        <dbReference type="Google" id="ProtNLM"/>
    </source>
</evidence>
<dbReference type="PANTHER" id="PTHR10151:SF120">
    <property type="entry name" value="BIS(5'-ADENOSYL)-TRIPHOSPHATASE"/>
    <property type="match status" value="1"/>
</dbReference>
<dbReference type="SUPFAM" id="SSF53649">
    <property type="entry name" value="Alkaline phosphatase-like"/>
    <property type="match status" value="1"/>
</dbReference>
<keyword evidence="2" id="KW-1185">Reference proteome</keyword>
<gene>
    <name evidence="1" type="ORF">LAB08_R34230</name>
</gene>
<proteinExistence type="predicted"/>
<dbReference type="Gene3D" id="3.40.720.10">
    <property type="entry name" value="Alkaline Phosphatase, subunit A"/>
    <property type="match status" value="2"/>
</dbReference>
<dbReference type="EMBL" id="AP017423">
    <property type="protein sequence ID" value="BCX68781.1"/>
    <property type="molecule type" value="Genomic_DNA"/>
</dbReference>
<dbReference type="InterPro" id="IPR002591">
    <property type="entry name" value="Phosphodiest/P_Trfase"/>
</dbReference>